<keyword evidence="5 10" id="KW-0963">Cytoplasm</keyword>
<name>A0A914CEK1_9BILA</name>
<evidence type="ECO:0000256" key="2">
    <source>
        <dbReference type="ARBA" id="ARBA00004496"/>
    </source>
</evidence>
<dbReference type="GO" id="GO:0007052">
    <property type="term" value="P:mitotic spindle organization"/>
    <property type="evidence" value="ECO:0007669"/>
    <property type="project" value="TreeGrafter"/>
</dbReference>
<dbReference type="Pfam" id="PF03095">
    <property type="entry name" value="PTPA"/>
    <property type="match status" value="1"/>
</dbReference>
<comment type="similarity">
    <text evidence="3 10">Belongs to the PTPA-type PPIase family.</text>
</comment>
<evidence type="ECO:0000313" key="12">
    <source>
        <dbReference type="WBParaSite" id="ACRNAN_Path_898.g3456.t1"/>
    </source>
</evidence>
<evidence type="ECO:0000256" key="4">
    <source>
        <dbReference type="ARBA" id="ARBA00013194"/>
    </source>
</evidence>
<evidence type="ECO:0000256" key="10">
    <source>
        <dbReference type="RuleBase" id="RU361210"/>
    </source>
</evidence>
<dbReference type="SUPFAM" id="SSF140984">
    <property type="entry name" value="PTPA-like"/>
    <property type="match status" value="1"/>
</dbReference>
<dbReference type="CDD" id="cd04087">
    <property type="entry name" value="PTPA"/>
    <property type="match status" value="1"/>
</dbReference>
<organism evidence="11 12">
    <name type="scientific">Acrobeloides nanus</name>
    <dbReference type="NCBI Taxonomy" id="290746"/>
    <lineage>
        <taxon>Eukaryota</taxon>
        <taxon>Metazoa</taxon>
        <taxon>Ecdysozoa</taxon>
        <taxon>Nematoda</taxon>
        <taxon>Chromadorea</taxon>
        <taxon>Rhabditida</taxon>
        <taxon>Tylenchina</taxon>
        <taxon>Cephalobomorpha</taxon>
        <taxon>Cephaloboidea</taxon>
        <taxon>Cephalobidae</taxon>
        <taxon>Acrobeloides</taxon>
    </lineage>
</organism>
<evidence type="ECO:0000256" key="1">
    <source>
        <dbReference type="ARBA" id="ARBA00000971"/>
    </source>
</evidence>
<comment type="function">
    <text evidence="10">PPIases accelerate the folding of proteins. It catalyzes the cis-trans isomerization of proline imidic peptide bonds in oligopeptides.</text>
</comment>
<sequence length="327" mass="38136">MKNLTDFFVPKREILTIFDINKWYISEAYCSYLKFLNRINNAVRGLPTTSDVEISTNVQQLINIILTLEDWIEDFPPKDMDAQRFGNKAYRKWYARIEERAEELIKQILPQELRPALIEIMPYFMDSFGNATRIDYGTGHEAAFLIFLLCLYKIGFFKEPSDDKAVVLRLFARYLKLVRKLQVVYRMEPAGTRGVHALDDFQFAPFIFGSSQLIGNPQRLIPDCYLQTQLVEQYKNHNLFFEAIQYINETKNGPFHEHSNQLYNVSGVQTWEKINSGMFKMYEGEVLKKFPVVQHFLFGNLFPIASAETMLGPKPPIASRYESFAKL</sequence>
<dbReference type="AlphaFoldDB" id="A0A914CEK1"/>
<dbReference type="PANTHER" id="PTHR10012">
    <property type="entry name" value="SERINE/THREONINE-PROTEIN PHOSPHATASE 2A REGULATORY SUBUNIT B"/>
    <property type="match status" value="1"/>
</dbReference>
<comment type="catalytic activity">
    <reaction evidence="1 10">
        <text>[protein]-peptidylproline (omega=180) = [protein]-peptidylproline (omega=0)</text>
        <dbReference type="Rhea" id="RHEA:16237"/>
        <dbReference type="Rhea" id="RHEA-COMP:10747"/>
        <dbReference type="Rhea" id="RHEA-COMP:10748"/>
        <dbReference type="ChEBI" id="CHEBI:83833"/>
        <dbReference type="ChEBI" id="CHEBI:83834"/>
        <dbReference type="EC" id="5.2.1.8"/>
    </reaction>
</comment>
<evidence type="ECO:0000313" key="11">
    <source>
        <dbReference type="Proteomes" id="UP000887540"/>
    </source>
</evidence>
<evidence type="ECO:0000256" key="5">
    <source>
        <dbReference type="ARBA" id="ARBA00022490"/>
    </source>
</evidence>
<evidence type="ECO:0000256" key="8">
    <source>
        <dbReference type="ARBA" id="ARBA00044786"/>
    </source>
</evidence>
<dbReference type="GO" id="GO:0005737">
    <property type="term" value="C:cytoplasm"/>
    <property type="evidence" value="ECO:0007669"/>
    <property type="project" value="UniProtKB-SubCell"/>
</dbReference>
<dbReference type="InterPro" id="IPR043170">
    <property type="entry name" value="PTPA_C_lid"/>
</dbReference>
<dbReference type="InterPro" id="IPR004327">
    <property type="entry name" value="Phstyr_phstse_ac"/>
</dbReference>
<dbReference type="EC" id="5.2.1.8" evidence="4 10"/>
<evidence type="ECO:0000256" key="7">
    <source>
        <dbReference type="ARBA" id="ARBA00023235"/>
    </source>
</evidence>
<evidence type="ECO:0000256" key="9">
    <source>
        <dbReference type="ARBA" id="ARBA00044820"/>
    </source>
</evidence>
<dbReference type="GO" id="GO:0008160">
    <property type="term" value="F:protein tyrosine phosphatase activator activity"/>
    <property type="evidence" value="ECO:0007669"/>
    <property type="project" value="TreeGrafter"/>
</dbReference>
<accession>A0A914CEK1</accession>
<comment type="subcellular location">
    <subcellularLocation>
        <location evidence="2 10">Cytoplasm</location>
    </subcellularLocation>
</comment>
<dbReference type="PIRSF" id="PIRSF016325">
    <property type="entry name" value="Phstyr_phstse_ac"/>
    <property type="match status" value="1"/>
</dbReference>
<keyword evidence="6 10" id="KW-0697">Rotamase</keyword>
<protein>
    <recommendedName>
        <fullName evidence="8 10">Serine/threonine-protein phosphatase 2A activator</fullName>
        <ecNumber evidence="4 10">5.2.1.8</ecNumber>
    </recommendedName>
    <alternativeName>
        <fullName evidence="9 10">Phosphotyrosyl phosphatase activator</fullName>
    </alternativeName>
</protein>
<dbReference type="WBParaSite" id="ACRNAN_Path_898.g3456.t1">
    <property type="protein sequence ID" value="ACRNAN_Path_898.g3456.t1"/>
    <property type="gene ID" value="ACRNAN_Path_898.g3456"/>
</dbReference>
<keyword evidence="7 10" id="KW-0413">Isomerase</keyword>
<evidence type="ECO:0000256" key="6">
    <source>
        <dbReference type="ARBA" id="ARBA00023110"/>
    </source>
</evidence>
<proteinExistence type="inferred from homology"/>
<dbReference type="Gene3D" id="1.20.120.1150">
    <property type="match status" value="1"/>
</dbReference>
<dbReference type="GO" id="GO:0000159">
    <property type="term" value="C:protein phosphatase type 2A complex"/>
    <property type="evidence" value="ECO:0007669"/>
    <property type="project" value="TreeGrafter"/>
</dbReference>
<dbReference type="Proteomes" id="UP000887540">
    <property type="component" value="Unplaced"/>
</dbReference>
<keyword evidence="11" id="KW-1185">Reference proteome</keyword>
<dbReference type="PANTHER" id="PTHR10012:SF0">
    <property type="entry name" value="SERINE_THREONINE-PROTEIN PHOSPHATASE 2A ACTIVATOR"/>
    <property type="match status" value="1"/>
</dbReference>
<reference evidence="12" key="1">
    <citation type="submission" date="2022-11" db="UniProtKB">
        <authorList>
            <consortium name="WormBaseParasite"/>
        </authorList>
    </citation>
    <scope>IDENTIFICATION</scope>
</reference>
<dbReference type="FunFam" id="1.20.120.1150:FF:000002">
    <property type="entry name" value="Serine/threonine-protein phosphatase 2A activator"/>
    <property type="match status" value="1"/>
</dbReference>
<dbReference type="GO" id="GO:0005634">
    <property type="term" value="C:nucleus"/>
    <property type="evidence" value="ECO:0007669"/>
    <property type="project" value="TreeGrafter"/>
</dbReference>
<dbReference type="InterPro" id="IPR037218">
    <property type="entry name" value="PTPA_sf"/>
</dbReference>
<evidence type="ECO:0000256" key="3">
    <source>
        <dbReference type="ARBA" id="ARBA00011019"/>
    </source>
</evidence>
<dbReference type="GO" id="GO:0003755">
    <property type="term" value="F:peptidyl-prolyl cis-trans isomerase activity"/>
    <property type="evidence" value="ECO:0007669"/>
    <property type="project" value="UniProtKB-KW"/>
</dbReference>